<organism evidence="2 3">
    <name type="scientific">Rhodovulum imhoffii</name>
    <dbReference type="NCBI Taxonomy" id="365340"/>
    <lineage>
        <taxon>Bacteria</taxon>
        <taxon>Pseudomonadati</taxon>
        <taxon>Pseudomonadota</taxon>
        <taxon>Alphaproteobacteria</taxon>
        <taxon>Rhodobacterales</taxon>
        <taxon>Paracoccaceae</taxon>
        <taxon>Rhodovulum</taxon>
    </lineage>
</organism>
<dbReference type="OrthoDB" id="7875737at2"/>
<keyword evidence="1" id="KW-0812">Transmembrane</keyword>
<feature type="transmembrane region" description="Helical" evidence="1">
    <location>
        <begin position="6"/>
        <end position="27"/>
    </location>
</feature>
<evidence type="ECO:0000313" key="2">
    <source>
        <dbReference type="EMBL" id="PTN01095.1"/>
    </source>
</evidence>
<evidence type="ECO:0000256" key="1">
    <source>
        <dbReference type="SAM" id="Phobius"/>
    </source>
</evidence>
<keyword evidence="1" id="KW-1133">Transmembrane helix</keyword>
<keyword evidence="1" id="KW-0472">Membrane</keyword>
<name>A0A2T5BPU8_9RHOB</name>
<comment type="caution">
    <text evidence="2">The sequence shown here is derived from an EMBL/GenBank/DDBJ whole genome shotgun (WGS) entry which is preliminary data.</text>
</comment>
<reference evidence="2 3" key="1">
    <citation type="submission" date="2018-04" db="EMBL/GenBank/DDBJ databases">
        <title>Genomic Encyclopedia of Archaeal and Bacterial Type Strains, Phase II (KMG-II): from individual species to whole genera.</title>
        <authorList>
            <person name="Goeker M."/>
        </authorList>
    </citation>
    <scope>NUCLEOTIDE SEQUENCE [LARGE SCALE GENOMIC DNA]</scope>
    <source>
        <strain evidence="2 3">DSM 18064</strain>
    </source>
</reference>
<dbReference type="AlphaFoldDB" id="A0A2T5BPU8"/>
<dbReference type="Proteomes" id="UP000243859">
    <property type="component" value="Unassembled WGS sequence"/>
</dbReference>
<dbReference type="EMBL" id="QAAA01000017">
    <property type="protein sequence ID" value="PTN01095.1"/>
    <property type="molecule type" value="Genomic_DNA"/>
</dbReference>
<dbReference type="RefSeq" id="WP_107893229.1">
    <property type="nucleotide sequence ID" value="NZ_NHSI01000054.1"/>
</dbReference>
<proteinExistence type="predicted"/>
<gene>
    <name evidence="2" type="ORF">C8N32_11743</name>
</gene>
<protein>
    <submittedName>
        <fullName evidence="2">Uncharacterized protein</fullName>
    </submittedName>
</protein>
<keyword evidence="3" id="KW-1185">Reference proteome</keyword>
<accession>A0A2T5BPU8</accession>
<evidence type="ECO:0000313" key="3">
    <source>
        <dbReference type="Proteomes" id="UP000243859"/>
    </source>
</evidence>
<sequence>MEWMIWLGAAISLGGLAGLVWCILQAVRVRREALPEDRMRARLQKLVALNMAALGLSAIGLMLVVIGITLG</sequence>
<feature type="transmembrane region" description="Helical" evidence="1">
    <location>
        <begin position="47"/>
        <end position="70"/>
    </location>
</feature>